<dbReference type="KEGG" id="ftx:AW25_1161"/>
<evidence type="ECO:0000313" key="1">
    <source>
        <dbReference type="EMBL" id="ABK89745.1"/>
    </source>
</evidence>
<organism evidence="1 2">
    <name type="scientific">Francisella tularensis subsp. novicida (strain ATCC 15482 / CCUG 33449 / U112)</name>
    <dbReference type="NCBI Taxonomy" id="401614"/>
    <lineage>
        <taxon>Bacteria</taxon>
        <taxon>Pseudomonadati</taxon>
        <taxon>Pseudomonadota</taxon>
        <taxon>Gammaproteobacteria</taxon>
        <taxon>Thiotrichales</taxon>
        <taxon>Francisellaceae</taxon>
        <taxon>Francisella</taxon>
    </lineage>
</organism>
<evidence type="ECO:0000313" key="2">
    <source>
        <dbReference type="Proteomes" id="UP000000762"/>
    </source>
</evidence>
<sequence length="149" mass="17734">MSSKSKETDSQGLCQWYFKTFFEIPVKPNKFPQEFAIITAYNPLNQKLTNQENIFRNILLKHHLIRKYNWVYQINGFDKTTLHKENGFMFNAESLDSAYELGQEYSQDAIYYVIDDILYVCKCEPAQRKLVEVDKFLARICRYKVNDSF</sequence>
<dbReference type="Pfam" id="PF11697">
    <property type="entry name" value="DUF3293"/>
    <property type="match status" value="1"/>
</dbReference>
<dbReference type="AlphaFoldDB" id="A0Q680"/>
<gene>
    <name evidence="1" type="ordered locus">FTN_0857</name>
</gene>
<dbReference type="EMBL" id="CP000439">
    <property type="protein sequence ID" value="ABK89745.1"/>
    <property type="molecule type" value="Genomic_DNA"/>
</dbReference>
<dbReference type="InterPro" id="IPR021710">
    <property type="entry name" value="DUF3293"/>
</dbReference>
<dbReference type="Proteomes" id="UP000000762">
    <property type="component" value="Chromosome"/>
</dbReference>
<proteinExistence type="predicted"/>
<keyword evidence="2" id="KW-1185">Reference proteome</keyword>
<accession>A0Q680</accession>
<dbReference type="RefSeq" id="WP_003039100.1">
    <property type="nucleotide sequence ID" value="NC_008601.1"/>
</dbReference>
<reference evidence="2" key="1">
    <citation type="journal article" date="2007" name="Genome Biol.">
        <title>Comparison of Francisella tularensis genomes reveals evolutionary events associated with the emergence of human pathogenic strains.</title>
        <authorList>
            <person name="Rohmer L."/>
            <person name="Fong C."/>
            <person name="Abmayr S."/>
            <person name="Wasnick M."/>
            <person name="Larson Freeman T.J."/>
            <person name="Radey M."/>
            <person name="Guina T."/>
            <person name="Svensson K."/>
            <person name="Hayden H.S."/>
            <person name="Jacobs M."/>
            <person name="Gallagher L.A."/>
            <person name="Manoil C."/>
            <person name="Ernst R.K."/>
            <person name="Drees B."/>
            <person name="Buckley D."/>
            <person name="Haugen E."/>
            <person name="Bovee D."/>
            <person name="Zhou Y."/>
            <person name="Chang J."/>
            <person name="Levy R."/>
            <person name="Lim R."/>
            <person name="Gillett W."/>
            <person name="Guenthener D."/>
            <person name="Kang A."/>
            <person name="Shaffer S.A."/>
            <person name="Taylor G."/>
            <person name="Chen J."/>
            <person name="Gallis B."/>
            <person name="D'Argenio D.A."/>
            <person name="Forsman M."/>
            <person name="Olson M.V."/>
            <person name="Goodlett D.R."/>
            <person name="Kaul R."/>
            <person name="Miller S.I."/>
            <person name="Brittnacher M.J."/>
        </authorList>
    </citation>
    <scope>NUCLEOTIDE SEQUENCE [LARGE SCALE GENOMIC DNA]</scope>
    <source>
        <strain evidence="2">U112</strain>
    </source>
</reference>
<dbReference type="KEGG" id="ftn:FTN_0857"/>
<protein>
    <submittedName>
        <fullName evidence="1">Uncharacterized protein</fullName>
    </submittedName>
</protein>
<name>A0Q680_FRATN</name>